<reference evidence="3" key="1">
    <citation type="journal article" date="2019" name="Int. J. Syst. Evol. Microbiol.">
        <title>The Global Catalogue of Microorganisms (GCM) 10K type strain sequencing project: providing services to taxonomists for standard genome sequencing and annotation.</title>
        <authorList>
            <consortium name="The Broad Institute Genomics Platform"/>
            <consortium name="The Broad Institute Genome Sequencing Center for Infectious Disease"/>
            <person name="Wu L."/>
            <person name="Ma J."/>
        </authorList>
    </citation>
    <scope>NUCLEOTIDE SEQUENCE [LARGE SCALE GENOMIC DNA]</scope>
    <source>
        <strain evidence="3">JCM 17923</strain>
    </source>
</reference>
<name>A0ABP8IQZ5_9BACT</name>
<evidence type="ECO:0000259" key="1">
    <source>
        <dbReference type="Pfam" id="PF18962"/>
    </source>
</evidence>
<dbReference type="Proteomes" id="UP001501153">
    <property type="component" value="Unassembled WGS sequence"/>
</dbReference>
<keyword evidence="3" id="KW-1185">Reference proteome</keyword>
<evidence type="ECO:0000313" key="2">
    <source>
        <dbReference type="EMBL" id="GAA4367925.1"/>
    </source>
</evidence>
<comment type="caution">
    <text evidence="2">The sequence shown here is derived from an EMBL/GenBank/DDBJ whole genome shotgun (WGS) entry which is preliminary data.</text>
</comment>
<evidence type="ECO:0000313" key="3">
    <source>
        <dbReference type="Proteomes" id="UP001501153"/>
    </source>
</evidence>
<proteinExistence type="predicted"/>
<organism evidence="2 3">
    <name type="scientific">Hymenobacter saemangeumensis</name>
    <dbReference type="NCBI Taxonomy" id="1084522"/>
    <lineage>
        <taxon>Bacteria</taxon>
        <taxon>Pseudomonadati</taxon>
        <taxon>Bacteroidota</taxon>
        <taxon>Cytophagia</taxon>
        <taxon>Cytophagales</taxon>
        <taxon>Hymenobacteraceae</taxon>
        <taxon>Hymenobacter</taxon>
    </lineage>
</organism>
<accession>A0ABP8IQZ5</accession>
<dbReference type="Pfam" id="PF13585">
    <property type="entry name" value="CHU_C"/>
    <property type="match status" value="1"/>
</dbReference>
<dbReference type="NCBIfam" id="TIGR04183">
    <property type="entry name" value="Por_Secre_tail"/>
    <property type="match status" value="1"/>
</dbReference>
<dbReference type="Pfam" id="PF18962">
    <property type="entry name" value="Por_Secre_tail"/>
    <property type="match status" value="1"/>
</dbReference>
<dbReference type="EMBL" id="BAABGZ010000078">
    <property type="protein sequence ID" value="GAA4367925.1"/>
    <property type="molecule type" value="Genomic_DNA"/>
</dbReference>
<protein>
    <recommendedName>
        <fullName evidence="1">Secretion system C-terminal sorting domain-containing protein</fullName>
    </recommendedName>
</protein>
<feature type="domain" description="Secretion system C-terminal sorting" evidence="1">
    <location>
        <begin position="270"/>
        <end position="356"/>
    </location>
</feature>
<gene>
    <name evidence="2" type="ORF">GCM10023185_40220</name>
</gene>
<dbReference type="InterPro" id="IPR026444">
    <property type="entry name" value="Secre_tail"/>
</dbReference>
<sequence>MFLSGSVDAQDAKVAIQPISTSSQPQLKDGPGVDPCSLVPGFSVNLIRQNFRANDCGPRIITASVCNGVGPFKYSWSANPSSNVTLGNTASISVSPQVPTEFEVTVRDEGTNPYQFAIARVLVTPIITGAISAWATNVLTPNGDGINDTWQIRDNTPNRGTGPLNAYGYRLRIFDRWGVKKLERSYTDTRINSVGLIGGQIQWDGRDDNGVGCVDGDYYYRVDFYNCSLGCSCSQTHTDFIQGWVSIFASNYMRAASNEPTPFTSTELGVYPNPANEKVVVNPYMVAGLDAADNRATAPRHSVLYKVELLDKTGLVRYSGSATKQAVEIDTKSLANGIYFLRIIGDKGDAITKQIVVDHSR</sequence>